<evidence type="ECO:0000313" key="2">
    <source>
        <dbReference type="EMBL" id="OLN31711.1"/>
    </source>
</evidence>
<keyword evidence="1" id="KW-1133">Transmembrane helix</keyword>
<keyword evidence="1" id="KW-0472">Membrane</keyword>
<evidence type="ECO:0000313" key="3">
    <source>
        <dbReference type="Proteomes" id="UP000186102"/>
    </source>
</evidence>
<dbReference type="AlphaFoldDB" id="A0A1Q8QWJ8"/>
<dbReference type="STRING" id="1888891.DSOL_2399"/>
<name>A0A1Q8QWJ8_9FIRM</name>
<reference evidence="2 3" key="1">
    <citation type="submission" date="2016-09" db="EMBL/GenBank/DDBJ databases">
        <title>Complete genome of Desulfosporosinus sp. OL.</title>
        <authorList>
            <person name="Mardanov A."/>
            <person name="Beletsky A."/>
            <person name="Panova A."/>
            <person name="Karnachuk O."/>
            <person name="Ravin N."/>
        </authorList>
    </citation>
    <scope>NUCLEOTIDE SEQUENCE [LARGE SCALE GENOMIC DNA]</scope>
    <source>
        <strain evidence="2 3">OL</strain>
    </source>
</reference>
<organism evidence="2 3">
    <name type="scientific">Desulfosporosinus metallidurans</name>
    <dbReference type="NCBI Taxonomy" id="1888891"/>
    <lineage>
        <taxon>Bacteria</taxon>
        <taxon>Bacillati</taxon>
        <taxon>Bacillota</taxon>
        <taxon>Clostridia</taxon>
        <taxon>Eubacteriales</taxon>
        <taxon>Desulfitobacteriaceae</taxon>
        <taxon>Desulfosporosinus</taxon>
    </lineage>
</organism>
<keyword evidence="1" id="KW-0812">Transmembrane</keyword>
<comment type="caution">
    <text evidence="2">The sequence shown here is derived from an EMBL/GenBank/DDBJ whole genome shotgun (WGS) entry which is preliminary data.</text>
</comment>
<gene>
    <name evidence="2" type="ORF">DSOL_2399</name>
</gene>
<dbReference type="EMBL" id="MLBF01000015">
    <property type="protein sequence ID" value="OLN31711.1"/>
    <property type="molecule type" value="Genomic_DNA"/>
</dbReference>
<keyword evidence="3" id="KW-1185">Reference proteome</keyword>
<sequence length="157" mass="18385">MVDKALQIIKSKRGDAIFFIFMIMFVILTLSAMIIEYFRMDSLYQQVEYELQRGVNSSVEYAMLDQYRRDDAAKMDSAIAKQELYDYLNHSMELDQELDKYFDNKLVYQLDIQSITATEDPPRLTIEGQLKTRSNFSFLTGEIRLPFSISSSNNRID</sequence>
<evidence type="ECO:0000256" key="1">
    <source>
        <dbReference type="SAM" id="Phobius"/>
    </source>
</evidence>
<dbReference type="Proteomes" id="UP000186102">
    <property type="component" value="Unassembled WGS sequence"/>
</dbReference>
<proteinExistence type="predicted"/>
<accession>A0A1Q8QWJ8</accession>
<feature type="transmembrane region" description="Helical" evidence="1">
    <location>
        <begin position="16"/>
        <end position="38"/>
    </location>
</feature>
<protein>
    <submittedName>
        <fullName evidence="2">Uncharacterized protein</fullName>
    </submittedName>
</protein>